<feature type="region of interest" description="Disordered" evidence="1">
    <location>
        <begin position="1"/>
        <end position="36"/>
    </location>
</feature>
<comment type="caution">
    <text evidence="2">The sequence shown here is derived from an EMBL/GenBank/DDBJ whole genome shotgun (WGS) entry which is preliminary data.</text>
</comment>
<evidence type="ECO:0000313" key="3">
    <source>
        <dbReference type="Proteomes" id="UP001201463"/>
    </source>
</evidence>
<evidence type="ECO:0000313" key="2">
    <source>
        <dbReference type="EMBL" id="MCE4540204.1"/>
    </source>
</evidence>
<dbReference type="EMBL" id="JAJTWT010000014">
    <property type="protein sequence ID" value="MCE4540204.1"/>
    <property type="molecule type" value="Genomic_DNA"/>
</dbReference>
<dbReference type="RefSeq" id="WP_233394719.1">
    <property type="nucleotide sequence ID" value="NZ_JAJTWT010000014.1"/>
</dbReference>
<feature type="compositionally biased region" description="Low complexity" evidence="1">
    <location>
        <begin position="19"/>
        <end position="30"/>
    </location>
</feature>
<gene>
    <name evidence="2" type="ORF">LXT12_23410</name>
</gene>
<proteinExistence type="predicted"/>
<accession>A0ABS8XH59</accession>
<reference evidence="2 3" key="1">
    <citation type="submission" date="2021-12" db="EMBL/GenBank/DDBJ databases">
        <title>Genome seq of p7.</title>
        <authorList>
            <person name="Seo T."/>
        </authorList>
    </citation>
    <scope>NUCLEOTIDE SEQUENCE [LARGE SCALE GENOMIC DNA]</scope>
    <source>
        <strain evidence="2 3">P7</strain>
    </source>
</reference>
<organism evidence="2 3">
    <name type="scientific">Pelomonas caseinilytica</name>
    <dbReference type="NCBI Taxonomy" id="2906763"/>
    <lineage>
        <taxon>Bacteria</taxon>
        <taxon>Pseudomonadati</taxon>
        <taxon>Pseudomonadota</taxon>
        <taxon>Betaproteobacteria</taxon>
        <taxon>Burkholderiales</taxon>
        <taxon>Sphaerotilaceae</taxon>
        <taxon>Roseateles</taxon>
    </lineage>
</organism>
<feature type="compositionally biased region" description="Polar residues" evidence="1">
    <location>
        <begin position="1"/>
        <end position="16"/>
    </location>
</feature>
<dbReference type="Proteomes" id="UP001201463">
    <property type="component" value="Unassembled WGS sequence"/>
</dbReference>
<name>A0ABS8XH59_9BURK</name>
<keyword evidence="3" id="KW-1185">Reference proteome</keyword>
<protein>
    <submittedName>
        <fullName evidence="2">Uncharacterized protein</fullName>
    </submittedName>
</protein>
<sequence length="69" mass="7795">MQTFSASQQPWSNSKFNLAAQARPRTAPRPGAKPETCGWYDSSFDLATGLEVDEQADDTLYQLWQLSQR</sequence>
<evidence type="ECO:0000256" key="1">
    <source>
        <dbReference type="SAM" id="MobiDB-lite"/>
    </source>
</evidence>